<proteinExistence type="predicted"/>
<sequence length="10" mass="1111">MPTPIRVNIA</sequence>
<evidence type="ECO:0000313" key="2">
    <source>
        <dbReference type="Proteomes" id="UP000231358"/>
    </source>
</evidence>
<feature type="non-terminal residue" evidence="1">
    <location>
        <position position="10"/>
    </location>
</feature>
<accession>A0A2G7FMB8</accession>
<keyword evidence="2" id="KW-1185">Reference proteome</keyword>
<comment type="caution">
    <text evidence="1">The sequence shown here is derived from an EMBL/GenBank/DDBJ whole genome shotgun (WGS) entry which is preliminary data.</text>
</comment>
<protein>
    <submittedName>
        <fullName evidence="1">Uncharacterized protein</fullName>
    </submittedName>
</protein>
<dbReference type="Proteomes" id="UP000231358">
    <property type="component" value="Unassembled WGS sequence"/>
</dbReference>
<name>A0A2G7FMB8_9EURO</name>
<organism evidence="1 2">
    <name type="scientific">Aspergillus arachidicola</name>
    <dbReference type="NCBI Taxonomy" id="656916"/>
    <lineage>
        <taxon>Eukaryota</taxon>
        <taxon>Fungi</taxon>
        <taxon>Dikarya</taxon>
        <taxon>Ascomycota</taxon>
        <taxon>Pezizomycotina</taxon>
        <taxon>Eurotiomycetes</taxon>
        <taxon>Eurotiomycetidae</taxon>
        <taxon>Eurotiales</taxon>
        <taxon>Aspergillaceae</taxon>
        <taxon>Aspergillus</taxon>
        <taxon>Aspergillus subgen. Circumdati</taxon>
    </lineage>
</organism>
<dbReference type="EMBL" id="NEXV01000541">
    <property type="protein sequence ID" value="PIG81787.1"/>
    <property type="molecule type" value="Genomic_DNA"/>
</dbReference>
<gene>
    <name evidence="1" type="ORF">AARAC_011841</name>
</gene>
<reference evidence="1 2" key="1">
    <citation type="submission" date="2017-05" db="EMBL/GenBank/DDBJ databases">
        <title>Genome sequence for an aflatoxigenic pathogen of Argentinian peanut, Aspergillus arachidicola.</title>
        <authorList>
            <person name="Moore G."/>
            <person name="Beltz S.B."/>
            <person name="Mack B.M."/>
        </authorList>
    </citation>
    <scope>NUCLEOTIDE SEQUENCE [LARGE SCALE GENOMIC DNA]</scope>
    <source>
        <strain evidence="1 2">CBS 117610</strain>
    </source>
</reference>
<evidence type="ECO:0000313" key="1">
    <source>
        <dbReference type="EMBL" id="PIG81787.1"/>
    </source>
</evidence>